<sequence length="134" mass="15141">MSQGFTLHLQSAARYERIEAVASFVGQDASGGFGIQPGRADFMTVLDYGLARFRLAEGGWQYLACPGAVLSFADNQLFLNTRRYLRDDDYERVASLLTGQLAAEELALKAVKDNLQRLEQELFRRLHQLDRWPA</sequence>
<evidence type="ECO:0000256" key="1">
    <source>
        <dbReference type="ARBA" id="ARBA00023196"/>
    </source>
</evidence>
<dbReference type="Pfam" id="PF02823">
    <property type="entry name" value="ATP-synt_DE_N"/>
    <property type="match status" value="1"/>
</dbReference>
<dbReference type="GO" id="GO:0045259">
    <property type="term" value="C:proton-transporting ATP synthase complex"/>
    <property type="evidence" value="ECO:0007669"/>
    <property type="project" value="UniProtKB-KW"/>
</dbReference>
<feature type="domain" description="ATP synthase F1 complex delta/epsilon subunit N-terminal" evidence="3">
    <location>
        <begin position="9"/>
        <end position="77"/>
    </location>
</feature>
<dbReference type="SUPFAM" id="SSF51344">
    <property type="entry name" value="Epsilon subunit of F1F0-ATP synthase N-terminal domain"/>
    <property type="match status" value="1"/>
</dbReference>
<dbReference type="Proteomes" id="UP000808146">
    <property type="component" value="Unassembled WGS sequence"/>
</dbReference>
<keyword evidence="1" id="KW-0139">CF(1)</keyword>
<dbReference type="Gene3D" id="2.60.15.10">
    <property type="entry name" value="F0F1 ATP synthase delta/epsilon subunit, N-terminal"/>
    <property type="match status" value="1"/>
</dbReference>
<evidence type="ECO:0000256" key="2">
    <source>
        <dbReference type="SAM" id="Coils"/>
    </source>
</evidence>
<reference evidence="4" key="1">
    <citation type="submission" date="2020-10" db="EMBL/GenBank/DDBJ databases">
        <title>Connecting structure to function with the recovery of over 1000 high-quality activated sludge metagenome-assembled genomes encoding full-length rRNA genes using long-read sequencing.</title>
        <authorList>
            <person name="Singleton C.M."/>
            <person name="Petriglieri F."/>
            <person name="Kristensen J.M."/>
            <person name="Kirkegaard R.H."/>
            <person name="Michaelsen T.Y."/>
            <person name="Andersen M.H."/>
            <person name="Karst S.M."/>
            <person name="Dueholm M.S."/>
            <person name="Nielsen P.H."/>
            <person name="Albertsen M."/>
        </authorList>
    </citation>
    <scope>NUCLEOTIDE SEQUENCE</scope>
    <source>
        <strain evidence="4">OdNE_18-Q3-R46-58_BAT3C.305</strain>
    </source>
</reference>
<evidence type="ECO:0000313" key="4">
    <source>
        <dbReference type="EMBL" id="MBK8889027.1"/>
    </source>
</evidence>
<dbReference type="GO" id="GO:0015986">
    <property type="term" value="P:proton motive force-driven ATP synthesis"/>
    <property type="evidence" value="ECO:0007669"/>
    <property type="project" value="InterPro"/>
</dbReference>
<dbReference type="InterPro" id="IPR020546">
    <property type="entry name" value="ATP_synth_F1_dsu/esu_N"/>
</dbReference>
<keyword evidence="1" id="KW-0066">ATP synthesis</keyword>
<protein>
    <submittedName>
        <fullName evidence="4">F0F1 ATP synthase subunit epsilon</fullName>
    </submittedName>
</protein>
<evidence type="ECO:0000313" key="5">
    <source>
        <dbReference type="Proteomes" id="UP000808146"/>
    </source>
</evidence>
<name>A0A9D7LJJ0_9RHOO</name>
<dbReference type="InterPro" id="IPR036771">
    <property type="entry name" value="ATPsynth_dsu/esu_N"/>
</dbReference>
<organism evidence="4 5">
    <name type="scientific">Candidatus Dechloromonas phosphorivorans</name>
    <dbReference type="NCBI Taxonomy" id="2899244"/>
    <lineage>
        <taxon>Bacteria</taxon>
        <taxon>Pseudomonadati</taxon>
        <taxon>Pseudomonadota</taxon>
        <taxon>Betaproteobacteria</taxon>
        <taxon>Rhodocyclales</taxon>
        <taxon>Azonexaceae</taxon>
        <taxon>Dechloromonas</taxon>
    </lineage>
</organism>
<feature type="coiled-coil region" evidence="2">
    <location>
        <begin position="101"/>
        <end position="128"/>
    </location>
</feature>
<gene>
    <name evidence="4" type="ORF">IPN75_00935</name>
</gene>
<dbReference type="AlphaFoldDB" id="A0A9D7LJJ0"/>
<comment type="caution">
    <text evidence="4">The sequence shown here is derived from an EMBL/GenBank/DDBJ whole genome shotgun (WGS) entry which is preliminary data.</text>
</comment>
<proteinExistence type="predicted"/>
<dbReference type="EMBL" id="JADKBR010000001">
    <property type="protein sequence ID" value="MBK8889027.1"/>
    <property type="molecule type" value="Genomic_DNA"/>
</dbReference>
<keyword evidence="2" id="KW-0175">Coiled coil</keyword>
<accession>A0A9D7LJJ0</accession>
<evidence type="ECO:0000259" key="3">
    <source>
        <dbReference type="Pfam" id="PF02823"/>
    </source>
</evidence>